<accession>A0A8J3EX84</accession>
<name>A0A8J3EX84_9BACI</name>
<dbReference type="EMBL" id="BMHB01000001">
    <property type="protein sequence ID" value="GGI11709.1"/>
    <property type="molecule type" value="Genomic_DNA"/>
</dbReference>
<reference evidence="3" key="1">
    <citation type="journal article" date="2019" name="Int. J. Syst. Evol. Microbiol.">
        <title>The Global Catalogue of Microorganisms (GCM) 10K type strain sequencing project: providing services to taxonomists for standard genome sequencing and annotation.</title>
        <authorList>
            <consortium name="The Broad Institute Genomics Platform"/>
            <consortium name="The Broad Institute Genome Sequencing Center for Infectious Disease"/>
            <person name="Wu L."/>
            <person name="Ma J."/>
        </authorList>
    </citation>
    <scope>NUCLEOTIDE SEQUENCE [LARGE SCALE GENOMIC DNA]</scope>
    <source>
        <strain evidence="3">CGMCC 1.14993</strain>
    </source>
</reference>
<keyword evidence="1" id="KW-1133">Transmembrane helix</keyword>
<organism evidence="2 3">
    <name type="scientific">Gottfriedia solisilvae</name>
    <dbReference type="NCBI Taxonomy" id="1516104"/>
    <lineage>
        <taxon>Bacteria</taxon>
        <taxon>Bacillati</taxon>
        <taxon>Bacillota</taxon>
        <taxon>Bacilli</taxon>
        <taxon>Bacillales</taxon>
        <taxon>Bacillaceae</taxon>
        <taxon>Gottfriedia</taxon>
    </lineage>
</organism>
<sequence>MCISNINEMQCHRKLSTHYQRDINSPIEIEGLIEKRDWRDFMRKWCLVGCIWILFISIILGCGNTRKNLTRVDYKQNRTNGTYSDIVMLTDKKKLEKIERIFSKIKWEENVAVKRTRKEDIKATLFYVEEKNMPERLYEYEIWFHNDINKAVLIGDNGEQSYAMLNKELSKELQKLLNYEK</sequence>
<comment type="caution">
    <text evidence="2">The sequence shown here is derived from an EMBL/GenBank/DDBJ whole genome shotgun (WGS) entry which is preliminary data.</text>
</comment>
<evidence type="ECO:0000256" key="1">
    <source>
        <dbReference type="SAM" id="Phobius"/>
    </source>
</evidence>
<proteinExistence type="predicted"/>
<dbReference type="AlphaFoldDB" id="A0A8J3EX84"/>
<keyword evidence="1" id="KW-0472">Membrane</keyword>
<dbReference type="Proteomes" id="UP000626244">
    <property type="component" value="Unassembled WGS sequence"/>
</dbReference>
<feature type="transmembrane region" description="Helical" evidence="1">
    <location>
        <begin position="45"/>
        <end position="61"/>
    </location>
</feature>
<protein>
    <submittedName>
        <fullName evidence="2">Uncharacterized protein</fullName>
    </submittedName>
</protein>
<keyword evidence="1" id="KW-0812">Transmembrane</keyword>
<evidence type="ECO:0000313" key="3">
    <source>
        <dbReference type="Proteomes" id="UP000626244"/>
    </source>
</evidence>
<evidence type="ECO:0000313" key="2">
    <source>
        <dbReference type="EMBL" id="GGI11709.1"/>
    </source>
</evidence>
<gene>
    <name evidence="2" type="ORF">GCM10007380_09200</name>
</gene>
<keyword evidence="3" id="KW-1185">Reference proteome</keyword>